<evidence type="ECO:0000313" key="15">
    <source>
        <dbReference type="EMBL" id="CEK74130.1"/>
    </source>
</evidence>
<feature type="region of interest" description="Disordered" evidence="13">
    <location>
        <begin position="90"/>
        <end position="127"/>
    </location>
</feature>
<dbReference type="InterPro" id="IPR014043">
    <property type="entry name" value="Acyl_transferase_dom"/>
</dbReference>
<evidence type="ECO:0000256" key="10">
    <source>
        <dbReference type="ARBA" id="ARBA00023160"/>
    </source>
</evidence>
<dbReference type="InterPro" id="IPR016036">
    <property type="entry name" value="Malonyl_transacylase_ACP-bd"/>
</dbReference>
<reference evidence="15" key="1">
    <citation type="submission" date="2014-12" db="EMBL/GenBank/DDBJ databases">
        <title>Insight into the proteome of Arion vulgaris.</title>
        <authorList>
            <person name="Aradska J."/>
            <person name="Bulat T."/>
            <person name="Smidak R."/>
            <person name="Sarate P."/>
            <person name="Gangsoo J."/>
            <person name="Sialana F."/>
            <person name="Bilban M."/>
            <person name="Lubec G."/>
        </authorList>
    </citation>
    <scope>NUCLEOTIDE SEQUENCE</scope>
    <source>
        <tissue evidence="15">Skin</tissue>
    </source>
</reference>
<feature type="compositionally biased region" description="Low complexity" evidence="13">
    <location>
        <begin position="90"/>
        <end position="101"/>
    </location>
</feature>
<dbReference type="UniPathway" id="UPA00094"/>
<keyword evidence="5" id="KW-0808">Transferase</keyword>
<evidence type="ECO:0000256" key="11">
    <source>
        <dbReference type="ARBA" id="ARBA00061523"/>
    </source>
</evidence>
<proteinExistence type="inferred from homology"/>
<organism evidence="15">
    <name type="scientific">Arion vulgaris</name>
    <dbReference type="NCBI Taxonomy" id="1028688"/>
    <lineage>
        <taxon>Eukaryota</taxon>
        <taxon>Metazoa</taxon>
        <taxon>Spiralia</taxon>
        <taxon>Lophotrochozoa</taxon>
        <taxon>Mollusca</taxon>
        <taxon>Gastropoda</taxon>
        <taxon>Heterobranchia</taxon>
        <taxon>Euthyneura</taxon>
        <taxon>Panpulmonata</taxon>
        <taxon>Eupulmonata</taxon>
        <taxon>Stylommatophora</taxon>
        <taxon>Helicina</taxon>
        <taxon>Arionoidea</taxon>
        <taxon>Arionidae</taxon>
        <taxon>Arion</taxon>
    </lineage>
</organism>
<keyword evidence="10" id="KW-0275">Fatty acid biosynthesis</keyword>
<dbReference type="EC" id="2.3.1.39" evidence="3"/>
<dbReference type="PANTHER" id="PTHR47170">
    <property type="entry name" value="MALONYL-COA ACP TRANSACYLASE, ACP-BINDING"/>
    <property type="match status" value="1"/>
</dbReference>
<dbReference type="InterPro" id="IPR052760">
    <property type="entry name" value="Mitochondrial_malonyltrans"/>
</dbReference>
<accession>A0A0B7A2E3</accession>
<dbReference type="SMART" id="SM00827">
    <property type="entry name" value="PKS_AT"/>
    <property type="match status" value="1"/>
</dbReference>
<evidence type="ECO:0000259" key="14">
    <source>
        <dbReference type="SMART" id="SM00827"/>
    </source>
</evidence>
<keyword evidence="6" id="KW-0276">Fatty acid metabolism</keyword>
<name>A0A0B7A2E3_9EUPU</name>
<dbReference type="GO" id="GO:0006633">
    <property type="term" value="P:fatty acid biosynthetic process"/>
    <property type="evidence" value="ECO:0007669"/>
    <property type="project" value="UniProtKB-UniPathway"/>
</dbReference>
<dbReference type="GO" id="GO:0005739">
    <property type="term" value="C:mitochondrion"/>
    <property type="evidence" value="ECO:0007669"/>
    <property type="project" value="UniProtKB-SubCell"/>
</dbReference>
<evidence type="ECO:0000256" key="9">
    <source>
        <dbReference type="ARBA" id="ARBA00023128"/>
    </source>
</evidence>
<keyword evidence="9" id="KW-0496">Mitochondrion</keyword>
<evidence type="ECO:0000256" key="1">
    <source>
        <dbReference type="ARBA" id="ARBA00004173"/>
    </source>
</evidence>
<dbReference type="InterPro" id="IPR016035">
    <property type="entry name" value="Acyl_Trfase/lysoPLipase"/>
</dbReference>
<dbReference type="EMBL" id="HACG01027265">
    <property type="protein sequence ID" value="CEK74130.1"/>
    <property type="molecule type" value="Transcribed_RNA"/>
</dbReference>
<gene>
    <name evidence="15" type="primary">ORF89775</name>
</gene>
<dbReference type="Gene3D" id="3.30.70.250">
    <property type="entry name" value="Malonyl-CoA ACP transacylase, ACP-binding"/>
    <property type="match status" value="1"/>
</dbReference>
<sequence>MTILIWKQASCKCFNPVTIYGRYTCPNVFFSSASAALSHSSQLKLCTFSFSAFCKTHQRLPIYCKSIKNFNVKQTVFVQCSFSSTILRSYSSGTSSDDSSGNRPTSGTPPKELGANESGSVSANKLPRRVVKRLQKQGISENEYVSKLSTATTDATHFNSNQEIFIGKKEKLEEMLKNMSTEPHHLSETDSFPSDIKRIKRWEKEQAAVFAEQKVSPSTTSVMLFPGQGCQFVGMGQKLLDYPGVQDIYDEASSILGYNLLNLCLNGPKSELDKTVHCQPAVMITSLAAIEKCREDHQKAVERCVATAGFSVGEFTSLVFSGVLSFPDAVKLVKVRAEAMQRASETIGSGMLTVFLAHDTDLKGAVRMAKEYCTQRRKIEDPVCCVANYLFPECKVLAGHEEALEFIATNAKEFRILKTKRLPVSGAFHTQLMNSAVQPLKNALNGMKLGSPKIPVYSNVTSIPYHRNVNFSHMLTQHLIKPVKWEQIMHEMYSRDQGEEFPNTYEVGPGRQMGTLLRQVNLQAYKQYHSIDV</sequence>
<keyword evidence="8" id="KW-0443">Lipid metabolism</keyword>
<dbReference type="GO" id="GO:0004314">
    <property type="term" value="F:[acyl-carrier-protein] S-malonyltransferase activity"/>
    <property type="evidence" value="ECO:0007669"/>
    <property type="project" value="UniProtKB-EC"/>
</dbReference>
<dbReference type="AlphaFoldDB" id="A0A0B7A2E3"/>
<dbReference type="PANTHER" id="PTHR47170:SF2">
    <property type="entry name" value="MALONYL-COA:ACP TRANSACYLASE (MAT) DOMAIN-CONTAINING PROTEIN"/>
    <property type="match status" value="1"/>
</dbReference>
<dbReference type="InterPro" id="IPR001227">
    <property type="entry name" value="Ac_transferase_dom_sf"/>
</dbReference>
<dbReference type="SUPFAM" id="SSF55048">
    <property type="entry name" value="Probable ACP-binding domain of malonyl-CoA ACP transacylase"/>
    <property type="match status" value="1"/>
</dbReference>
<comment type="similarity">
    <text evidence="11">Belongs to the type II malonyltransferase family.</text>
</comment>
<comment type="pathway">
    <text evidence="2">Lipid metabolism; fatty acid biosynthesis.</text>
</comment>
<dbReference type="FunFam" id="3.30.70.250:FF:000005">
    <property type="entry name" value="Malonyl-CoA-acyl carrier protein transacylase, mitochondrial"/>
    <property type="match status" value="1"/>
</dbReference>
<evidence type="ECO:0000256" key="4">
    <source>
        <dbReference type="ARBA" id="ARBA00022516"/>
    </source>
</evidence>
<feature type="domain" description="Malonyl-CoA:ACP transacylase (MAT)" evidence="14">
    <location>
        <begin position="224"/>
        <end position="529"/>
    </location>
</feature>
<evidence type="ECO:0000256" key="5">
    <source>
        <dbReference type="ARBA" id="ARBA00022679"/>
    </source>
</evidence>
<dbReference type="SUPFAM" id="SSF52151">
    <property type="entry name" value="FabD/lysophospholipase-like"/>
    <property type="match status" value="1"/>
</dbReference>
<keyword evidence="7" id="KW-0809">Transit peptide</keyword>
<dbReference type="Pfam" id="PF00698">
    <property type="entry name" value="Acyl_transf_1"/>
    <property type="match status" value="1"/>
</dbReference>
<dbReference type="Gene3D" id="3.40.366.10">
    <property type="entry name" value="Malonyl-Coenzyme A Acyl Carrier Protein, domain 2"/>
    <property type="match status" value="1"/>
</dbReference>
<evidence type="ECO:0000256" key="8">
    <source>
        <dbReference type="ARBA" id="ARBA00023098"/>
    </source>
</evidence>
<evidence type="ECO:0000256" key="3">
    <source>
        <dbReference type="ARBA" id="ARBA00013258"/>
    </source>
</evidence>
<comment type="subcellular location">
    <subcellularLocation>
        <location evidence="1">Mitochondrion</location>
    </subcellularLocation>
</comment>
<evidence type="ECO:0000256" key="13">
    <source>
        <dbReference type="SAM" id="MobiDB-lite"/>
    </source>
</evidence>
<evidence type="ECO:0000256" key="2">
    <source>
        <dbReference type="ARBA" id="ARBA00005194"/>
    </source>
</evidence>
<evidence type="ECO:0000256" key="6">
    <source>
        <dbReference type="ARBA" id="ARBA00022832"/>
    </source>
</evidence>
<keyword evidence="4" id="KW-0444">Lipid biosynthesis</keyword>
<protein>
    <recommendedName>
        <fullName evidence="3">[acyl-carrier-protein] S-malonyltransferase</fullName>
        <ecNumber evidence="3">2.3.1.39</ecNumber>
    </recommendedName>
    <alternativeName>
        <fullName evidence="12">[Acyl-carrier-protein] malonyltransferase</fullName>
    </alternativeName>
</protein>
<evidence type="ECO:0000256" key="12">
    <source>
        <dbReference type="ARBA" id="ARBA00077751"/>
    </source>
</evidence>
<evidence type="ECO:0000256" key="7">
    <source>
        <dbReference type="ARBA" id="ARBA00022946"/>
    </source>
</evidence>